<feature type="compositionally biased region" description="Polar residues" evidence="1">
    <location>
        <begin position="87"/>
        <end position="97"/>
    </location>
</feature>
<evidence type="ECO:0000313" key="2">
    <source>
        <dbReference type="EMBL" id="CEM28329.1"/>
    </source>
</evidence>
<dbReference type="AlphaFoldDB" id="A0A0G4GFP5"/>
<protein>
    <submittedName>
        <fullName evidence="2">Uncharacterized protein</fullName>
    </submittedName>
</protein>
<sequence length="155" mass="16961">MRTSDLSNVFRNQYSSDVSIQLLDGTTFSAQPNGQPELSDVSPGITLYDLQANLCYVVDELVTGEQMHQAALRRRANGSDIEKADTEASTDNQQHTGDSGGWRGLYEARKTKRTLIEAGSPPVSKSAAQMRCPRVARRRLSAQPNRGQATPTQPP</sequence>
<dbReference type="InParanoid" id="A0A0G4GFP5"/>
<dbReference type="EMBL" id="CDMY01000651">
    <property type="protein sequence ID" value="CEM28329.1"/>
    <property type="molecule type" value="Genomic_DNA"/>
</dbReference>
<dbReference type="VEuPathDB" id="CryptoDB:Vbra_348"/>
<evidence type="ECO:0000313" key="3">
    <source>
        <dbReference type="Proteomes" id="UP000041254"/>
    </source>
</evidence>
<feature type="compositionally biased region" description="Polar residues" evidence="1">
    <location>
        <begin position="142"/>
        <end position="155"/>
    </location>
</feature>
<accession>A0A0G4GFP5</accession>
<name>A0A0G4GFP5_VITBC</name>
<feature type="region of interest" description="Disordered" evidence="1">
    <location>
        <begin position="68"/>
        <end position="155"/>
    </location>
</feature>
<proteinExistence type="predicted"/>
<keyword evidence="3" id="KW-1185">Reference proteome</keyword>
<dbReference type="Proteomes" id="UP000041254">
    <property type="component" value="Unassembled WGS sequence"/>
</dbReference>
<dbReference type="PhylomeDB" id="A0A0G4GFP5"/>
<gene>
    <name evidence="2" type="ORF">Vbra_348</name>
</gene>
<evidence type="ECO:0000256" key="1">
    <source>
        <dbReference type="SAM" id="MobiDB-lite"/>
    </source>
</evidence>
<organism evidence="2 3">
    <name type="scientific">Vitrella brassicaformis (strain CCMP3155)</name>
    <dbReference type="NCBI Taxonomy" id="1169540"/>
    <lineage>
        <taxon>Eukaryota</taxon>
        <taxon>Sar</taxon>
        <taxon>Alveolata</taxon>
        <taxon>Colpodellida</taxon>
        <taxon>Vitrellaceae</taxon>
        <taxon>Vitrella</taxon>
    </lineage>
</organism>
<reference evidence="2 3" key="1">
    <citation type="submission" date="2014-11" db="EMBL/GenBank/DDBJ databases">
        <authorList>
            <person name="Zhu J."/>
            <person name="Qi W."/>
            <person name="Song R."/>
        </authorList>
    </citation>
    <scope>NUCLEOTIDE SEQUENCE [LARGE SCALE GENOMIC DNA]</scope>
</reference>